<dbReference type="InterPro" id="IPR013149">
    <property type="entry name" value="ADH-like_C"/>
</dbReference>
<dbReference type="InterPro" id="IPR020843">
    <property type="entry name" value="ER"/>
</dbReference>
<dbReference type="STRING" id="104663.SAMN04488121_102143"/>
<dbReference type="GO" id="GO:0005829">
    <property type="term" value="C:cytosol"/>
    <property type="evidence" value="ECO:0007669"/>
    <property type="project" value="TreeGrafter"/>
</dbReference>
<dbReference type="EMBL" id="FNBN01000002">
    <property type="protein sequence ID" value="SDF51416.1"/>
    <property type="molecule type" value="Genomic_DNA"/>
</dbReference>
<dbReference type="Gene3D" id="3.90.180.10">
    <property type="entry name" value="Medium-chain alcohol dehydrogenases, catalytic domain"/>
    <property type="match status" value="1"/>
</dbReference>
<feature type="domain" description="Enoyl reductase (ER)" evidence="3">
    <location>
        <begin position="16"/>
        <end position="325"/>
    </location>
</feature>
<dbReference type="SUPFAM" id="SSF50129">
    <property type="entry name" value="GroES-like"/>
    <property type="match status" value="1"/>
</dbReference>
<dbReference type="PANTHER" id="PTHR48106">
    <property type="entry name" value="QUINONE OXIDOREDUCTASE PIG3-RELATED"/>
    <property type="match status" value="1"/>
</dbReference>
<keyword evidence="2" id="KW-0560">Oxidoreductase</keyword>
<proteinExistence type="predicted"/>
<accession>A0A1G7LPX0</accession>
<dbReference type="AlphaFoldDB" id="A0A1G7LPX0"/>
<dbReference type="SUPFAM" id="SSF51735">
    <property type="entry name" value="NAD(P)-binding Rossmann-fold domains"/>
    <property type="match status" value="1"/>
</dbReference>
<name>A0A1G7LPX0_CHIFI</name>
<protein>
    <submittedName>
        <fullName evidence="4">NADPH2:quinone reductase</fullName>
    </submittedName>
</protein>
<dbReference type="SMART" id="SM00829">
    <property type="entry name" value="PKS_ER"/>
    <property type="match status" value="1"/>
</dbReference>
<dbReference type="GO" id="GO:0035925">
    <property type="term" value="F:mRNA 3'-UTR AU-rich region binding"/>
    <property type="evidence" value="ECO:0007669"/>
    <property type="project" value="TreeGrafter"/>
</dbReference>
<evidence type="ECO:0000313" key="4">
    <source>
        <dbReference type="EMBL" id="SDF51416.1"/>
    </source>
</evidence>
<dbReference type="GO" id="GO:0003960">
    <property type="term" value="F:quinone reductase (NADPH) activity"/>
    <property type="evidence" value="ECO:0007669"/>
    <property type="project" value="InterPro"/>
</dbReference>
<dbReference type="PANTHER" id="PTHR48106:SF13">
    <property type="entry name" value="QUINONE OXIDOREDUCTASE-RELATED"/>
    <property type="match status" value="1"/>
</dbReference>
<dbReference type="CDD" id="cd05286">
    <property type="entry name" value="QOR2"/>
    <property type="match status" value="1"/>
</dbReference>
<dbReference type="Pfam" id="PF08240">
    <property type="entry name" value="ADH_N"/>
    <property type="match status" value="1"/>
</dbReference>
<dbReference type="Gene3D" id="3.40.50.720">
    <property type="entry name" value="NAD(P)-binding Rossmann-like Domain"/>
    <property type="match status" value="1"/>
</dbReference>
<evidence type="ECO:0000313" key="5">
    <source>
        <dbReference type="Proteomes" id="UP000199045"/>
    </source>
</evidence>
<evidence type="ECO:0000259" key="3">
    <source>
        <dbReference type="SMART" id="SM00829"/>
    </source>
</evidence>
<dbReference type="InterPro" id="IPR047618">
    <property type="entry name" value="QOR-like"/>
</dbReference>
<organism evidence="4 5">
    <name type="scientific">Chitinophaga filiformis</name>
    <name type="common">Myxococcus filiformis</name>
    <name type="synonym">Flexibacter filiformis</name>
    <dbReference type="NCBI Taxonomy" id="104663"/>
    <lineage>
        <taxon>Bacteria</taxon>
        <taxon>Pseudomonadati</taxon>
        <taxon>Bacteroidota</taxon>
        <taxon>Chitinophagia</taxon>
        <taxon>Chitinophagales</taxon>
        <taxon>Chitinophagaceae</taxon>
        <taxon>Chitinophaga</taxon>
    </lineage>
</organism>
<dbReference type="OrthoDB" id="9787435at2"/>
<dbReference type="Pfam" id="PF00107">
    <property type="entry name" value="ADH_zinc_N"/>
    <property type="match status" value="1"/>
</dbReference>
<dbReference type="InterPro" id="IPR013154">
    <property type="entry name" value="ADH-like_N"/>
</dbReference>
<dbReference type="InterPro" id="IPR011032">
    <property type="entry name" value="GroES-like_sf"/>
</dbReference>
<dbReference type="InterPro" id="IPR036291">
    <property type="entry name" value="NAD(P)-bd_dom_sf"/>
</dbReference>
<evidence type="ECO:0000256" key="1">
    <source>
        <dbReference type="ARBA" id="ARBA00022857"/>
    </source>
</evidence>
<reference evidence="4 5" key="1">
    <citation type="submission" date="2016-10" db="EMBL/GenBank/DDBJ databases">
        <authorList>
            <person name="de Groot N.N."/>
        </authorList>
    </citation>
    <scope>NUCLEOTIDE SEQUENCE [LARGE SCALE GENOMIC DNA]</scope>
    <source>
        <strain evidence="4 5">DSM 527</strain>
    </source>
</reference>
<dbReference type="GO" id="GO:0070402">
    <property type="term" value="F:NADPH binding"/>
    <property type="evidence" value="ECO:0007669"/>
    <property type="project" value="TreeGrafter"/>
</dbReference>
<dbReference type="RefSeq" id="WP_089830267.1">
    <property type="nucleotide sequence ID" value="NZ_FNBN01000002.1"/>
</dbReference>
<evidence type="ECO:0000256" key="2">
    <source>
        <dbReference type="ARBA" id="ARBA00023002"/>
    </source>
</evidence>
<sequence>MSILTRSGVVLIEQPGGPAVLKYETIDLPAPGSNEVLIEQKAIAVNFLDIFFRSGRFPLPAYPAPIGLEAAGVVTAIGEGVTEFAVGDRVAYYATTGAYAQRRVISVDDIFRLPDTITFDVAAAVMVKGLTAKMLIRDSYKVKAGQYVLISAMTGGVGTLLSAWVKSLGAIVIGTVGSPAKKQLAEERGFEHVIDLQNESLIERVNAITGGSGVDVIYDSVGKDIFDKSMELIKTGGAFVSYGGASGWPQVESLPLAEKNIRYVSAQLNNYTGYQNKKGEALKEVFEQVEKGIFDVQQPSVYSLADAAVAHADMESRKTTGSIILRP</sequence>
<gene>
    <name evidence="4" type="ORF">SAMN04488121_102143</name>
</gene>
<dbReference type="Proteomes" id="UP000199045">
    <property type="component" value="Unassembled WGS sequence"/>
</dbReference>
<keyword evidence="1" id="KW-0521">NADP</keyword>